<keyword evidence="9" id="KW-1185">Reference proteome</keyword>
<feature type="region of interest" description="Disordered" evidence="6">
    <location>
        <begin position="1"/>
        <end position="27"/>
    </location>
</feature>
<dbReference type="GO" id="GO:0016020">
    <property type="term" value="C:membrane"/>
    <property type="evidence" value="ECO:0007669"/>
    <property type="project" value="UniProtKB-SubCell"/>
</dbReference>
<organism evidence="8 9">
    <name type="scientific">Fusarium duplospermum</name>
    <dbReference type="NCBI Taxonomy" id="1325734"/>
    <lineage>
        <taxon>Eukaryota</taxon>
        <taxon>Fungi</taxon>
        <taxon>Dikarya</taxon>
        <taxon>Ascomycota</taxon>
        <taxon>Pezizomycotina</taxon>
        <taxon>Sordariomycetes</taxon>
        <taxon>Hypocreomycetidae</taxon>
        <taxon>Hypocreales</taxon>
        <taxon>Nectriaceae</taxon>
        <taxon>Fusarium</taxon>
        <taxon>Fusarium solani species complex</taxon>
    </lineage>
</organism>
<feature type="transmembrane region" description="Helical" evidence="7">
    <location>
        <begin position="126"/>
        <end position="148"/>
    </location>
</feature>
<keyword evidence="3 7" id="KW-0812">Transmembrane</keyword>
<evidence type="ECO:0000256" key="5">
    <source>
        <dbReference type="ARBA" id="ARBA00023136"/>
    </source>
</evidence>
<evidence type="ECO:0000313" key="8">
    <source>
        <dbReference type="EMBL" id="RSL59539.1"/>
    </source>
</evidence>
<protein>
    <recommendedName>
        <fullName evidence="10">Major facilitator superfamily (MFS) profile domain-containing protein</fullName>
    </recommendedName>
</protein>
<dbReference type="AlphaFoldDB" id="A0A428Q2S8"/>
<dbReference type="OrthoDB" id="10262656at2759"/>
<evidence type="ECO:0000256" key="1">
    <source>
        <dbReference type="ARBA" id="ARBA00004141"/>
    </source>
</evidence>
<gene>
    <name evidence="8" type="ORF">CEP54_007252</name>
</gene>
<evidence type="ECO:0000313" key="9">
    <source>
        <dbReference type="Proteomes" id="UP000288168"/>
    </source>
</evidence>
<feature type="transmembrane region" description="Helical" evidence="7">
    <location>
        <begin position="95"/>
        <end position="114"/>
    </location>
</feature>
<reference evidence="8 9" key="1">
    <citation type="submission" date="2017-06" db="EMBL/GenBank/DDBJ databases">
        <title>Comparative genomic analysis of Ambrosia Fusariam Clade fungi.</title>
        <authorList>
            <person name="Stajich J.E."/>
            <person name="Carrillo J."/>
            <person name="Kijimoto T."/>
            <person name="Eskalen A."/>
            <person name="O'Donnell K."/>
            <person name="Kasson M."/>
        </authorList>
    </citation>
    <scope>NUCLEOTIDE SEQUENCE [LARGE SCALE GENOMIC DNA]</scope>
    <source>
        <strain evidence="8 9">NRRL62584</strain>
    </source>
</reference>
<dbReference type="InterPro" id="IPR036259">
    <property type="entry name" value="MFS_trans_sf"/>
</dbReference>
<dbReference type="PANTHER" id="PTHR23504">
    <property type="entry name" value="MAJOR FACILITATOR SUPERFAMILY DOMAIN-CONTAINING PROTEIN 10"/>
    <property type="match status" value="1"/>
</dbReference>
<keyword evidence="2" id="KW-0813">Transport</keyword>
<dbReference type="Proteomes" id="UP000288168">
    <property type="component" value="Unassembled WGS sequence"/>
</dbReference>
<feature type="transmembrane region" description="Helical" evidence="7">
    <location>
        <begin position="160"/>
        <end position="184"/>
    </location>
</feature>
<comment type="caution">
    <text evidence="8">The sequence shown here is derived from an EMBL/GenBank/DDBJ whole genome shotgun (WGS) entry which is preliminary data.</text>
</comment>
<dbReference type="EMBL" id="NKCI01000065">
    <property type="protein sequence ID" value="RSL59539.1"/>
    <property type="molecule type" value="Genomic_DNA"/>
</dbReference>
<evidence type="ECO:0000256" key="2">
    <source>
        <dbReference type="ARBA" id="ARBA00022448"/>
    </source>
</evidence>
<dbReference type="Gene3D" id="1.20.1250.20">
    <property type="entry name" value="MFS general substrate transporter like domains"/>
    <property type="match status" value="1"/>
</dbReference>
<feature type="compositionally biased region" description="Polar residues" evidence="6">
    <location>
        <begin position="17"/>
        <end position="27"/>
    </location>
</feature>
<dbReference type="SUPFAM" id="SSF103473">
    <property type="entry name" value="MFS general substrate transporter"/>
    <property type="match status" value="1"/>
</dbReference>
<evidence type="ECO:0008006" key="10">
    <source>
        <dbReference type="Google" id="ProtNLM"/>
    </source>
</evidence>
<name>A0A428Q2S8_9HYPO</name>
<evidence type="ECO:0000256" key="6">
    <source>
        <dbReference type="SAM" id="MobiDB-lite"/>
    </source>
</evidence>
<keyword evidence="5 7" id="KW-0472">Membrane</keyword>
<dbReference type="PANTHER" id="PTHR23504:SF6">
    <property type="entry name" value="MULTIDRUG TRANSPORTER, PUTATIVE (AFU_ORTHOLOGUE AFUA_4G08740)-RELATED"/>
    <property type="match status" value="1"/>
</dbReference>
<sequence>MNRSSTNEPNERRATSEETPLLQQDTPVQYVTLPTPPVSDQDISWASIPRKGQLAVILFARLAEPISERPLTSYLFYQLRWFDPSLDASEIARQAGYLTAAFAAAQCLTSMWWGRAADDPRLGRKRVLLIGLSAGVLNGNVGVLRTMISEIVVDKRHQARAFLLLPMCFNVGVIIGPLLSGFLADPINALSSLFGPGSFFAELSVRPPQLVLRHHPWSSSTWDYLGPR</sequence>
<accession>A0A428Q2S8</accession>
<proteinExistence type="predicted"/>
<keyword evidence="4 7" id="KW-1133">Transmembrane helix</keyword>
<evidence type="ECO:0000256" key="3">
    <source>
        <dbReference type="ARBA" id="ARBA00022692"/>
    </source>
</evidence>
<evidence type="ECO:0000256" key="4">
    <source>
        <dbReference type="ARBA" id="ARBA00022989"/>
    </source>
</evidence>
<evidence type="ECO:0000256" key="7">
    <source>
        <dbReference type="SAM" id="Phobius"/>
    </source>
</evidence>
<comment type="subcellular location">
    <subcellularLocation>
        <location evidence="1">Membrane</location>
        <topology evidence="1">Multi-pass membrane protein</topology>
    </subcellularLocation>
</comment>